<dbReference type="EMBL" id="OX395139">
    <property type="protein sequence ID" value="CAI5792907.1"/>
    <property type="molecule type" value="Genomic_DNA"/>
</dbReference>
<name>A0AA35PQ61_9SAUR</name>
<proteinExistence type="predicted"/>
<reference evidence="1" key="1">
    <citation type="submission" date="2022-12" db="EMBL/GenBank/DDBJ databases">
        <authorList>
            <person name="Alioto T."/>
            <person name="Alioto T."/>
            <person name="Gomez Garrido J."/>
        </authorList>
    </citation>
    <scope>NUCLEOTIDE SEQUENCE</scope>
</reference>
<accession>A0AA35PQ61</accession>
<dbReference type="AlphaFoldDB" id="A0AA35PQ61"/>
<evidence type="ECO:0000313" key="2">
    <source>
        <dbReference type="Proteomes" id="UP001178461"/>
    </source>
</evidence>
<protein>
    <submittedName>
        <fullName evidence="1">Uncharacterized protein</fullName>
    </submittedName>
</protein>
<organism evidence="1 2">
    <name type="scientific">Podarcis lilfordi</name>
    <name type="common">Lilford's wall lizard</name>
    <dbReference type="NCBI Taxonomy" id="74358"/>
    <lineage>
        <taxon>Eukaryota</taxon>
        <taxon>Metazoa</taxon>
        <taxon>Chordata</taxon>
        <taxon>Craniata</taxon>
        <taxon>Vertebrata</taxon>
        <taxon>Euteleostomi</taxon>
        <taxon>Lepidosauria</taxon>
        <taxon>Squamata</taxon>
        <taxon>Bifurcata</taxon>
        <taxon>Unidentata</taxon>
        <taxon>Episquamata</taxon>
        <taxon>Laterata</taxon>
        <taxon>Lacertibaenia</taxon>
        <taxon>Lacertidae</taxon>
        <taxon>Podarcis</taxon>
    </lineage>
</organism>
<gene>
    <name evidence="1" type="ORF">PODLI_1B018888</name>
</gene>
<evidence type="ECO:0000313" key="1">
    <source>
        <dbReference type="EMBL" id="CAI5792907.1"/>
    </source>
</evidence>
<dbReference type="Proteomes" id="UP001178461">
    <property type="component" value="Chromosome 14"/>
</dbReference>
<keyword evidence="2" id="KW-1185">Reference proteome</keyword>
<sequence>MQLKCFRRKAGGSVLSPVVPLETTLVRPAATGLHTLLLKDLVVFLKPKEKWVQMKCLRKKTKQGSSLSARLSLSRRSKIILPDLCFGGDTRHL</sequence>